<dbReference type="AlphaFoldDB" id="A0A1X0NJI3"/>
<organism evidence="1 2">
    <name type="scientific">Trypanosoma theileri</name>
    <dbReference type="NCBI Taxonomy" id="67003"/>
    <lineage>
        <taxon>Eukaryota</taxon>
        <taxon>Discoba</taxon>
        <taxon>Euglenozoa</taxon>
        <taxon>Kinetoplastea</taxon>
        <taxon>Metakinetoplastina</taxon>
        <taxon>Trypanosomatida</taxon>
        <taxon>Trypanosomatidae</taxon>
        <taxon>Trypanosoma</taxon>
    </lineage>
</organism>
<proteinExistence type="predicted"/>
<evidence type="ECO:0000313" key="1">
    <source>
        <dbReference type="EMBL" id="ORC84836.1"/>
    </source>
</evidence>
<dbReference type="GeneID" id="39989498"/>
<dbReference type="VEuPathDB" id="TriTrypDB:TM35_000401030"/>
<comment type="caution">
    <text evidence="1">The sequence shown here is derived from an EMBL/GenBank/DDBJ whole genome shotgun (WGS) entry which is preliminary data.</text>
</comment>
<keyword evidence="2" id="KW-1185">Reference proteome</keyword>
<accession>A0A1X0NJI3</accession>
<evidence type="ECO:0000313" key="2">
    <source>
        <dbReference type="Proteomes" id="UP000192257"/>
    </source>
</evidence>
<protein>
    <submittedName>
        <fullName evidence="1">Uncharacterized protein</fullName>
    </submittedName>
</protein>
<sequence length="205" mass="22157">MGGKMDESVSCSWSEPLPSVSFHKDVDTARTHAETVAASRSRSGSTAAVLLNQLTTVTAPWVAVKVQPQQHIHHFVLLSNARTVEVHVGDAVICTYEGIVSTGGWFLHDAKCNASAGQTLKFKFFARKERSTIDVAVVCLVRDVVERTPSSENNHSNDAPQALESRLGQLEAQIHVSMNAIMRRLSNVEDRLAALEGRGSAPSPG</sequence>
<dbReference type="EMBL" id="NBCO01000040">
    <property type="protein sequence ID" value="ORC84836.1"/>
    <property type="molecule type" value="Genomic_DNA"/>
</dbReference>
<dbReference type="Proteomes" id="UP000192257">
    <property type="component" value="Unassembled WGS sequence"/>
</dbReference>
<name>A0A1X0NJI3_9TRYP</name>
<reference evidence="1 2" key="1">
    <citation type="submission" date="2017-03" db="EMBL/GenBank/DDBJ databases">
        <title>An alternative strategy for trypanosome survival in the mammalian bloodstream revealed through genome and transcriptome analysis of the ubiquitous bovine parasite Trypanosoma (Megatrypanum) theileri.</title>
        <authorList>
            <person name="Kelly S."/>
            <person name="Ivens A."/>
            <person name="Mott A."/>
            <person name="O'Neill E."/>
            <person name="Emms D."/>
            <person name="Macleod O."/>
            <person name="Voorheis P."/>
            <person name="Matthews J."/>
            <person name="Matthews K."/>
            <person name="Carrington M."/>
        </authorList>
    </citation>
    <scope>NUCLEOTIDE SEQUENCE [LARGE SCALE GENOMIC DNA]</scope>
    <source>
        <strain evidence="1">Edinburgh</strain>
    </source>
</reference>
<gene>
    <name evidence="1" type="ORF">TM35_000401030</name>
</gene>
<dbReference type="OrthoDB" id="243714at2759"/>
<dbReference type="RefSeq" id="XP_028878902.1">
    <property type="nucleotide sequence ID" value="XM_029029718.1"/>
</dbReference>